<reference evidence="5" key="1">
    <citation type="journal article" date="2014" name="Genome Announc.">
        <title>Genome sequence and annotation of Acremonium chrysogenum, producer of the beta-lactam antibiotic cephalosporin C.</title>
        <authorList>
            <person name="Terfehr D."/>
            <person name="Dahlmann T.A."/>
            <person name="Specht T."/>
            <person name="Zadra I."/>
            <person name="Kuernsteiner H."/>
            <person name="Kueck U."/>
        </authorList>
    </citation>
    <scope>NUCLEOTIDE SEQUENCE [LARGE SCALE GENOMIC DNA]</scope>
    <source>
        <strain evidence="5">ATCC 11550 / CBS 779.69 / DSM 880 / IAM 14645 / JCM 23072 / IMI 49137</strain>
    </source>
</reference>
<evidence type="ECO:0000259" key="3">
    <source>
        <dbReference type="Pfam" id="PF08614"/>
    </source>
</evidence>
<evidence type="ECO:0000256" key="1">
    <source>
        <dbReference type="ARBA" id="ARBA00005331"/>
    </source>
</evidence>
<dbReference type="EMBL" id="JPKY01000318">
    <property type="protein sequence ID" value="KFH40227.1"/>
    <property type="molecule type" value="Genomic_DNA"/>
</dbReference>
<feature type="domain" description="Autophagy-related protein 16" evidence="3">
    <location>
        <begin position="7"/>
        <end position="188"/>
    </location>
</feature>
<dbReference type="CDD" id="cd22887">
    <property type="entry name" value="Atg16_CCD"/>
    <property type="match status" value="1"/>
</dbReference>
<dbReference type="Pfam" id="PF08614">
    <property type="entry name" value="ATG16"/>
    <property type="match status" value="1"/>
</dbReference>
<dbReference type="AlphaFoldDB" id="A0A086SSZ5"/>
<dbReference type="OrthoDB" id="8949486at2759"/>
<dbReference type="Proteomes" id="UP000029964">
    <property type="component" value="Unassembled WGS sequence"/>
</dbReference>
<comment type="caution">
    <text evidence="4">The sequence shown here is derived from an EMBL/GenBank/DDBJ whole genome shotgun (WGS) entry which is preliminary data.</text>
</comment>
<dbReference type="HOGENOM" id="CLU_082752_1_0_1"/>
<organism evidence="4 5">
    <name type="scientific">Hapsidospora chrysogenum (strain ATCC 11550 / CBS 779.69 / DSM 880 / IAM 14645 / JCM 23072 / IMI 49137)</name>
    <name type="common">Acremonium chrysogenum</name>
    <dbReference type="NCBI Taxonomy" id="857340"/>
    <lineage>
        <taxon>Eukaryota</taxon>
        <taxon>Fungi</taxon>
        <taxon>Dikarya</taxon>
        <taxon>Ascomycota</taxon>
        <taxon>Pezizomycotina</taxon>
        <taxon>Sordariomycetes</taxon>
        <taxon>Hypocreomycetidae</taxon>
        <taxon>Hypocreales</taxon>
        <taxon>Bionectriaceae</taxon>
        <taxon>Hapsidospora</taxon>
    </lineage>
</organism>
<evidence type="ECO:0000256" key="2">
    <source>
        <dbReference type="SAM" id="Coils"/>
    </source>
</evidence>
<dbReference type="Gene3D" id="1.20.5.170">
    <property type="match status" value="1"/>
</dbReference>
<protein>
    <submittedName>
        <fullName evidence="4">Autophagy protein-like protein</fullName>
    </submittedName>
</protein>
<evidence type="ECO:0000313" key="5">
    <source>
        <dbReference type="Proteomes" id="UP000029964"/>
    </source>
</evidence>
<accession>A0A086SSZ5</accession>
<dbReference type="SUPFAM" id="SSF57997">
    <property type="entry name" value="Tropomyosin"/>
    <property type="match status" value="1"/>
</dbReference>
<evidence type="ECO:0000313" key="4">
    <source>
        <dbReference type="EMBL" id="KFH40227.1"/>
    </source>
</evidence>
<dbReference type="STRING" id="857340.A0A086SSZ5"/>
<keyword evidence="5" id="KW-1185">Reference proteome</keyword>
<comment type="similarity">
    <text evidence="1">Belongs to the ATG16 family.</text>
</comment>
<sequence length="195" mass="22282">MPNWRQEYLSSFKDVELSNPVNMELVQTCSQMADRISALEAEKAALEASLPAPTAQKQTAPAALSSDDPGVAQLRLDLAEALRSKGVTETRLRTAEEELDKLRAKTKEDSRALRALDAERAKLRTSLKDREYEIQERRKLLENVQDEVIALNIQLSIAEKERDKVRKENKELVDRWMRRMAQEADAMNLHNEHNS</sequence>
<proteinExistence type="inferred from homology"/>
<gene>
    <name evidence="4" type="ORF">ACRE_091120</name>
</gene>
<keyword evidence="2" id="KW-0175">Coiled coil</keyword>
<feature type="coiled-coil region" evidence="2">
    <location>
        <begin position="85"/>
        <end position="175"/>
    </location>
</feature>
<name>A0A086SSZ5_HAPC1</name>
<dbReference type="InterPro" id="IPR013923">
    <property type="entry name" value="Autophagy-rel_prot_16_dom"/>
</dbReference>